<reference evidence="2 3" key="1">
    <citation type="submission" date="2011-05" db="EMBL/GenBank/DDBJ databases">
        <title>Complete sequence of Thioalkalimicrobium cyclicum ALM1.</title>
        <authorList>
            <consortium name="US DOE Joint Genome Institute"/>
            <person name="Lucas S."/>
            <person name="Han J."/>
            <person name="Lapidus A."/>
            <person name="Cheng J.-F."/>
            <person name="Goodwin L."/>
            <person name="Pitluck S."/>
            <person name="Peters L."/>
            <person name="Mikhailova N."/>
            <person name="Davenport K."/>
            <person name="Han C."/>
            <person name="Tapia R."/>
            <person name="Land M."/>
            <person name="Hauser L."/>
            <person name="Kyrpides N."/>
            <person name="Ivanova N."/>
            <person name="Pagani I."/>
            <person name="Kappler U."/>
            <person name="Woyke T."/>
        </authorList>
    </citation>
    <scope>NUCLEOTIDE SEQUENCE [LARGE SCALE GENOMIC DNA]</scope>
    <source>
        <strain evidence="3">DSM 14477 / JCM 11371 / ALM1</strain>
    </source>
</reference>
<organism evidence="2 3">
    <name type="scientific">Thiomicrospira cyclica (strain DSM 14477 / JCM 11371 / ALM1)</name>
    <name type="common">Thioalkalimicrobium cyclicum</name>
    <dbReference type="NCBI Taxonomy" id="717773"/>
    <lineage>
        <taxon>Bacteria</taxon>
        <taxon>Pseudomonadati</taxon>
        <taxon>Pseudomonadota</taxon>
        <taxon>Gammaproteobacteria</taxon>
        <taxon>Thiotrichales</taxon>
        <taxon>Piscirickettsiaceae</taxon>
        <taxon>Thiomicrospira</taxon>
    </lineage>
</organism>
<dbReference type="AlphaFoldDB" id="F6DAT9"/>
<evidence type="ECO:0008006" key="4">
    <source>
        <dbReference type="Google" id="ProtNLM"/>
    </source>
</evidence>
<keyword evidence="1" id="KW-0472">Membrane</keyword>
<proteinExistence type="predicted"/>
<evidence type="ECO:0000256" key="1">
    <source>
        <dbReference type="SAM" id="Phobius"/>
    </source>
</evidence>
<evidence type="ECO:0000313" key="2">
    <source>
        <dbReference type="EMBL" id="AEG31182.1"/>
    </source>
</evidence>
<keyword evidence="1" id="KW-1133">Transmembrane helix</keyword>
<dbReference type="OrthoDB" id="838350at2"/>
<dbReference type="RefSeq" id="WP_013834963.1">
    <property type="nucleotide sequence ID" value="NC_015581.1"/>
</dbReference>
<name>F6DAT9_THICA</name>
<evidence type="ECO:0000313" key="3">
    <source>
        <dbReference type="Proteomes" id="UP000009232"/>
    </source>
</evidence>
<dbReference type="STRING" id="717773.Thicy_0408"/>
<feature type="transmembrane region" description="Helical" evidence="1">
    <location>
        <begin position="108"/>
        <end position="129"/>
    </location>
</feature>
<accession>F6DAT9</accession>
<feature type="transmembrane region" description="Helical" evidence="1">
    <location>
        <begin position="65"/>
        <end position="82"/>
    </location>
</feature>
<dbReference type="KEGG" id="tcy:Thicy_0408"/>
<gene>
    <name evidence="2" type="ordered locus">Thicy_0408</name>
</gene>
<keyword evidence="3" id="KW-1185">Reference proteome</keyword>
<dbReference type="eggNOG" id="ENOG5032UB8">
    <property type="taxonomic scope" value="Bacteria"/>
</dbReference>
<dbReference type="HOGENOM" id="CLU_144740_0_0_6"/>
<sequence length="132" mass="14516">METKTANRIAKPKKWGVLVLFASIPTLLCCALPVVLVSLGMGSAVVSLYSEHLPFLQWFGMNEHITFGVTAVILAFAGWLLYRPGRSCPTDPTLAQACQSANKWNHRFYWGAVVVWCIGAFFAFGLPVLQAL</sequence>
<keyword evidence="1" id="KW-0812">Transmembrane</keyword>
<feature type="transmembrane region" description="Helical" evidence="1">
    <location>
        <begin position="17"/>
        <end position="45"/>
    </location>
</feature>
<dbReference type="Proteomes" id="UP000009232">
    <property type="component" value="Chromosome"/>
</dbReference>
<dbReference type="EMBL" id="CP002776">
    <property type="protein sequence ID" value="AEG31182.1"/>
    <property type="molecule type" value="Genomic_DNA"/>
</dbReference>
<protein>
    <recommendedName>
        <fullName evidence="4">Mercuric transport protein MerT</fullName>
    </recommendedName>
</protein>